<comment type="caution">
    <text evidence="2">The sequence shown here is derived from an EMBL/GenBank/DDBJ whole genome shotgun (WGS) entry which is preliminary data.</text>
</comment>
<gene>
    <name evidence="2" type="ORF">D0962_08220</name>
</gene>
<dbReference type="EMBL" id="QZCE01000001">
    <property type="protein sequence ID" value="NEZ62764.1"/>
    <property type="molecule type" value="Genomic_DNA"/>
</dbReference>
<proteinExistence type="predicted"/>
<accession>A0A6M0S2Q5</accession>
<feature type="region of interest" description="Disordered" evidence="1">
    <location>
        <begin position="1"/>
        <end position="39"/>
    </location>
</feature>
<dbReference type="Pfam" id="PF20133">
    <property type="entry name" value="HHL1-like"/>
    <property type="match status" value="1"/>
</dbReference>
<name>A0A6M0S2Q5_9CYAN</name>
<dbReference type="AlphaFoldDB" id="A0A6M0S2Q5"/>
<protein>
    <submittedName>
        <fullName evidence="2">Uncharacterized protein</fullName>
    </submittedName>
</protein>
<organism evidence="2 3">
    <name type="scientific">Adonisia turfae CCMR0082</name>
    <dbReference type="NCBI Taxonomy" id="2304604"/>
    <lineage>
        <taxon>Bacteria</taxon>
        <taxon>Bacillati</taxon>
        <taxon>Cyanobacteriota</taxon>
        <taxon>Adonisia</taxon>
        <taxon>Adonisia turfae</taxon>
    </lineage>
</organism>
<dbReference type="RefSeq" id="WP_163661444.1">
    <property type="nucleotide sequence ID" value="NZ_QZCE01000001.1"/>
</dbReference>
<evidence type="ECO:0000313" key="3">
    <source>
        <dbReference type="Proteomes" id="UP000473574"/>
    </source>
</evidence>
<reference evidence="2 3" key="1">
    <citation type="journal article" date="2020" name="Microb. Ecol.">
        <title>Ecogenomics of the Marine Benthic Filamentous Cyanobacterium Adonisia.</title>
        <authorList>
            <person name="Walter J.M."/>
            <person name="Coutinho F.H."/>
            <person name="Leomil L."/>
            <person name="Hargreaves P.I."/>
            <person name="Campeao M.E."/>
            <person name="Vieira V.V."/>
            <person name="Silva B.S."/>
            <person name="Fistarol G.O."/>
            <person name="Salomon P.S."/>
            <person name="Sawabe T."/>
            <person name="Mino S."/>
            <person name="Hosokawa M."/>
            <person name="Miyashita H."/>
            <person name="Maruyama F."/>
            <person name="van Verk M.C."/>
            <person name="Dutilh B.E."/>
            <person name="Thompson C.C."/>
            <person name="Thompson F.L."/>
        </authorList>
    </citation>
    <scope>NUCLEOTIDE SEQUENCE [LARGE SCALE GENOMIC DNA]</scope>
    <source>
        <strain evidence="2 3">CCMR0082</strain>
    </source>
</reference>
<feature type="compositionally biased region" description="Basic and acidic residues" evidence="1">
    <location>
        <begin position="13"/>
        <end position="39"/>
    </location>
</feature>
<evidence type="ECO:0000313" key="2">
    <source>
        <dbReference type="EMBL" id="NEZ62764.1"/>
    </source>
</evidence>
<sequence>MATGFGKAKPKPKVSERTKRRQEASQEMDKRRSSGDPEFEVHIRIKDKKQWYPVGVVAVKRSTDIDRAIFASEEDLLQGAFRIYPILRKNKTNLEYGYRVKAFKDEPITVAVPPKPGIAGGVQAIVNQVKNSVTGLFKR</sequence>
<dbReference type="Proteomes" id="UP000473574">
    <property type="component" value="Unassembled WGS sequence"/>
</dbReference>
<dbReference type="InterPro" id="IPR045388">
    <property type="entry name" value="HHL1-like"/>
</dbReference>
<evidence type="ECO:0000256" key="1">
    <source>
        <dbReference type="SAM" id="MobiDB-lite"/>
    </source>
</evidence>